<dbReference type="Pfam" id="PF03239">
    <property type="entry name" value="FTR1"/>
    <property type="match status" value="1"/>
</dbReference>
<evidence type="ECO:0000256" key="1">
    <source>
        <dbReference type="ARBA" id="ARBA00004141"/>
    </source>
</evidence>
<evidence type="ECO:0000313" key="9">
    <source>
        <dbReference type="Proteomes" id="UP000800082"/>
    </source>
</evidence>
<dbReference type="GO" id="GO:0015093">
    <property type="term" value="F:ferrous iron transmembrane transporter activity"/>
    <property type="evidence" value="ECO:0007669"/>
    <property type="project" value="TreeGrafter"/>
</dbReference>
<dbReference type="GeneID" id="54345106"/>
<feature type="transmembrane region" description="Helical" evidence="7">
    <location>
        <begin position="207"/>
        <end position="228"/>
    </location>
</feature>
<dbReference type="OrthoDB" id="4364at2759"/>
<feature type="transmembrane region" description="Helical" evidence="7">
    <location>
        <begin position="176"/>
        <end position="195"/>
    </location>
</feature>
<evidence type="ECO:0000256" key="7">
    <source>
        <dbReference type="SAM" id="Phobius"/>
    </source>
</evidence>
<organism evidence="8 9">
    <name type="scientific">Didymella exigua CBS 183.55</name>
    <dbReference type="NCBI Taxonomy" id="1150837"/>
    <lineage>
        <taxon>Eukaryota</taxon>
        <taxon>Fungi</taxon>
        <taxon>Dikarya</taxon>
        <taxon>Ascomycota</taxon>
        <taxon>Pezizomycotina</taxon>
        <taxon>Dothideomycetes</taxon>
        <taxon>Pleosporomycetidae</taxon>
        <taxon>Pleosporales</taxon>
        <taxon>Pleosporineae</taxon>
        <taxon>Didymellaceae</taxon>
        <taxon>Didymella</taxon>
    </lineage>
</organism>
<feature type="transmembrane region" description="Helical" evidence="7">
    <location>
        <begin position="288"/>
        <end position="309"/>
    </location>
</feature>
<keyword evidence="9" id="KW-1185">Reference proteome</keyword>
<feature type="transmembrane region" description="Helical" evidence="7">
    <location>
        <begin position="147"/>
        <end position="170"/>
    </location>
</feature>
<feature type="transmembrane region" description="Helical" evidence="7">
    <location>
        <begin position="86"/>
        <end position="108"/>
    </location>
</feature>
<feature type="transmembrane region" description="Helical" evidence="7">
    <location>
        <begin position="51"/>
        <end position="74"/>
    </location>
</feature>
<reference evidence="8" key="1">
    <citation type="journal article" date="2020" name="Stud. Mycol.">
        <title>101 Dothideomycetes genomes: a test case for predicting lifestyles and emergence of pathogens.</title>
        <authorList>
            <person name="Haridas S."/>
            <person name="Albert R."/>
            <person name="Binder M."/>
            <person name="Bloem J."/>
            <person name="Labutti K."/>
            <person name="Salamov A."/>
            <person name="Andreopoulos B."/>
            <person name="Baker S."/>
            <person name="Barry K."/>
            <person name="Bills G."/>
            <person name="Bluhm B."/>
            <person name="Cannon C."/>
            <person name="Castanera R."/>
            <person name="Culley D."/>
            <person name="Daum C."/>
            <person name="Ezra D."/>
            <person name="Gonzalez J."/>
            <person name="Henrissat B."/>
            <person name="Kuo A."/>
            <person name="Liang C."/>
            <person name="Lipzen A."/>
            <person name="Lutzoni F."/>
            <person name="Magnuson J."/>
            <person name="Mondo S."/>
            <person name="Nolan M."/>
            <person name="Ohm R."/>
            <person name="Pangilinan J."/>
            <person name="Park H.-J."/>
            <person name="Ramirez L."/>
            <person name="Alfaro M."/>
            <person name="Sun H."/>
            <person name="Tritt A."/>
            <person name="Yoshinaga Y."/>
            <person name="Zwiers L.-H."/>
            <person name="Turgeon B."/>
            <person name="Goodwin S."/>
            <person name="Spatafora J."/>
            <person name="Crous P."/>
            <person name="Grigoriev I."/>
        </authorList>
    </citation>
    <scope>NUCLEOTIDE SEQUENCE</scope>
    <source>
        <strain evidence="8">CBS 183.55</strain>
    </source>
</reference>
<proteinExistence type="inferred from homology"/>
<keyword evidence="3" id="KW-0410">Iron transport</keyword>
<dbReference type="GO" id="GO:0033573">
    <property type="term" value="C:high-affinity iron permease complex"/>
    <property type="evidence" value="ECO:0007669"/>
    <property type="project" value="InterPro"/>
</dbReference>
<comment type="subcellular location">
    <subcellularLocation>
        <location evidence="1">Membrane</location>
        <topology evidence="1">Multi-pass membrane protein</topology>
    </subcellularLocation>
</comment>
<dbReference type="InterPro" id="IPR004923">
    <property type="entry name" value="FTR1/Fip1/EfeU"/>
</dbReference>
<dbReference type="PANTHER" id="PTHR31632">
    <property type="entry name" value="IRON TRANSPORTER FTH1"/>
    <property type="match status" value="1"/>
</dbReference>
<name>A0A6A5RQQ3_9PLEO</name>
<dbReference type="EMBL" id="ML978966">
    <property type="protein sequence ID" value="KAF1929488.1"/>
    <property type="molecule type" value="Genomic_DNA"/>
</dbReference>
<keyword evidence="3" id="KW-0406">Ion transport</keyword>
<keyword evidence="3" id="KW-0813">Transport</keyword>
<dbReference type="AlphaFoldDB" id="A0A6A5RQQ3"/>
<gene>
    <name evidence="8" type="ORF">M421DRAFT_139606</name>
</gene>
<evidence type="ECO:0000313" key="8">
    <source>
        <dbReference type="EMBL" id="KAF1929488.1"/>
    </source>
</evidence>
<comment type="similarity">
    <text evidence="2">Belongs to the oxidase-dependent Fe transporter (OFeT) (TC 9.A.10.1) family.</text>
</comment>
<keyword evidence="6 7" id="KW-0472">Membrane</keyword>
<evidence type="ECO:0000256" key="6">
    <source>
        <dbReference type="ARBA" id="ARBA00023136"/>
    </source>
</evidence>
<keyword evidence="5 7" id="KW-1133">Transmembrane helix</keyword>
<evidence type="ECO:0000256" key="2">
    <source>
        <dbReference type="ARBA" id="ARBA00008333"/>
    </source>
</evidence>
<evidence type="ECO:0000256" key="3">
    <source>
        <dbReference type="ARBA" id="ARBA00022496"/>
    </source>
</evidence>
<keyword evidence="3" id="KW-0408">Iron</keyword>
<sequence length="332" mass="36472">MVQIFAAQVFFICLRESLETSIIVSVLLSFLKQTLTSEDEKPIYQKLVRQVWLGTLSGVAICTILGGTVITLFHVFESDVFSQYEYIWEGVFGLIACWIITIMGAALLRISKMRDKWRVKIAAALEANNDASGSNELQVRAEKYAMFLLPLVTVLREGFEGVVFIIGAGLGLPASSFPLAVIGGFGVGAFIGYLLYRGGNKGSLQAFLVASTCFLYLIAAGLLSRSVWFFENYLWNAAIGGDAAETGVGPGSYDIRQSVWHVNCCSPEIDGGGWWGVFNSIFGWQNSATYGSVISYNLYCVAVAAAFFVMQFREKHGSWAQYKDKAYARTVT</sequence>
<accession>A0A6A5RQQ3</accession>
<dbReference type="RefSeq" id="XP_033449736.1">
    <property type="nucleotide sequence ID" value="XM_033587460.1"/>
</dbReference>
<evidence type="ECO:0000256" key="5">
    <source>
        <dbReference type="ARBA" id="ARBA00022989"/>
    </source>
</evidence>
<keyword evidence="4 7" id="KW-0812">Transmembrane</keyword>
<dbReference type="Proteomes" id="UP000800082">
    <property type="component" value="Unassembled WGS sequence"/>
</dbReference>
<evidence type="ECO:0000256" key="4">
    <source>
        <dbReference type="ARBA" id="ARBA00022692"/>
    </source>
</evidence>
<protein>
    <submittedName>
        <fullName evidence="8">High-affinity iron ion transporter FtrA</fullName>
    </submittedName>
</protein>
<dbReference type="PANTHER" id="PTHR31632:SF2">
    <property type="entry name" value="PLASMA MEMBRANE IRON PERMEASE"/>
    <property type="match status" value="1"/>
</dbReference>